<dbReference type="Proteomes" id="UP001139193">
    <property type="component" value="Unassembled WGS sequence"/>
</dbReference>
<dbReference type="RefSeq" id="WP_241937395.1">
    <property type="nucleotide sequence ID" value="NZ_JALBGC010000004.1"/>
</dbReference>
<sequence>MAATLASCGNSPTSKPTAVIILQQQAGADSARSASLVSSPKSGTAPRLNPDSVELTALVRNAYEWHVTKDPGYGFPLKITNPADSLFTGIDWAAYNKDYAVLKKTGFFSDDFLARHRAIAMTIDSSVRQASADWRNANDGIPLWYSDSDDWCNCQDNPDNYWQRLTLSNLKFGDNTAAFNWTWDKKDGIDPPLSYAMKAKKVNGAWKISHLEGFQNYGTVADYNKRMKPSRR</sequence>
<protein>
    <submittedName>
        <fullName evidence="1">Uncharacterized protein</fullName>
    </submittedName>
</protein>
<evidence type="ECO:0000313" key="2">
    <source>
        <dbReference type="Proteomes" id="UP001139193"/>
    </source>
</evidence>
<proteinExistence type="predicted"/>
<reference evidence="1" key="1">
    <citation type="submission" date="2022-03" db="EMBL/GenBank/DDBJ databases">
        <title>Bacterial whole genome sequence for Hymenobacter sp. DH14.</title>
        <authorList>
            <person name="Le V."/>
        </authorList>
    </citation>
    <scope>NUCLEOTIDE SEQUENCE</scope>
    <source>
        <strain evidence="1">DH14</strain>
    </source>
</reference>
<name>A0A9X1VN49_9BACT</name>
<keyword evidence="2" id="KW-1185">Reference proteome</keyword>
<organism evidence="1 2">
    <name type="scientific">Hymenobacter cyanobacteriorum</name>
    <dbReference type="NCBI Taxonomy" id="2926463"/>
    <lineage>
        <taxon>Bacteria</taxon>
        <taxon>Pseudomonadati</taxon>
        <taxon>Bacteroidota</taxon>
        <taxon>Cytophagia</taxon>
        <taxon>Cytophagales</taxon>
        <taxon>Hymenobacteraceae</taxon>
        <taxon>Hymenobacter</taxon>
    </lineage>
</organism>
<evidence type="ECO:0000313" key="1">
    <source>
        <dbReference type="EMBL" id="MCI1189176.1"/>
    </source>
</evidence>
<dbReference type="EMBL" id="JALBGC010000004">
    <property type="protein sequence ID" value="MCI1189176.1"/>
    <property type="molecule type" value="Genomic_DNA"/>
</dbReference>
<accession>A0A9X1VN49</accession>
<gene>
    <name evidence="1" type="ORF">MON38_17265</name>
</gene>
<comment type="caution">
    <text evidence="1">The sequence shown here is derived from an EMBL/GenBank/DDBJ whole genome shotgun (WGS) entry which is preliminary data.</text>
</comment>
<dbReference type="AlphaFoldDB" id="A0A9X1VN49"/>